<evidence type="ECO:0000256" key="3">
    <source>
        <dbReference type="ARBA" id="ARBA00023216"/>
    </source>
</evidence>
<dbReference type="Gene3D" id="1.10.220.10">
    <property type="entry name" value="Annexin"/>
    <property type="match status" value="3"/>
</dbReference>
<dbReference type="PANTHER" id="PTHR10502:SF102">
    <property type="entry name" value="ANNEXIN B11"/>
    <property type="match status" value="1"/>
</dbReference>
<dbReference type="InterPro" id="IPR018502">
    <property type="entry name" value="Annexin_repeat"/>
</dbReference>
<dbReference type="AlphaFoldDB" id="A0A146K9G6"/>
<protein>
    <submittedName>
        <fullName evidence="4">Annexin 9</fullName>
    </submittedName>
</protein>
<dbReference type="Pfam" id="PF00191">
    <property type="entry name" value="Annexin"/>
    <property type="match status" value="3"/>
</dbReference>
<evidence type="ECO:0000256" key="2">
    <source>
        <dbReference type="ARBA" id="ARBA00022737"/>
    </source>
</evidence>
<sequence length="312" mass="35976">MQQLVFSFSVNCQQYFRRAPFQMTYMEQAQLLRDAMKGAGTDENLIINIATQYNWVEREQIAKDFVSQFGLELSQQLKKELSFNFENLMIGLFKNRHQFWAQQIYNAISGAGTNEKRLITLILLMSDADVEETSIQYEKMYNKELFKAVVGDISNSDWGKLLKGWLKGQHEANIDHVQAADDIYKASRKTGTDEDVFLRILCNTSHECYGKIVQQYQQKYGTSINQLIKEEFAMRSEFAFLLAHEYLLNPFDAVQLILKQSVVGAGTDDKMVIDLTVLFADYFKGKLDIGERLKKDLSGDYKAAVLKLWKVE</sequence>
<proteinExistence type="inferred from homology"/>
<dbReference type="SMART" id="SM00335">
    <property type="entry name" value="ANX"/>
    <property type="match status" value="3"/>
</dbReference>
<comment type="similarity">
    <text evidence="1">Belongs to the annexin family.</text>
</comment>
<gene>
    <name evidence="4" type="ORF">TPC1_14573</name>
</gene>
<evidence type="ECO:0000256" key="1">
    <source>
        <dbReference type="ARBA" id="ARBA00007831"/>
    </source>
</evidence>
<dbReference type="SUPFAM" id="SSF47874">
    <property type="entry name" value="Annexin"/>
    <property type="match status" value="1"/>
</dbReference>
<dbReference type="EMBL" id="GDID01003379">
    <property type="protein sequence ID" value="JAP93227.1"/>
    <property type="molecule type" value="Transcribed_RNA"/>
</dbReference>
<dbReference type="PANTHER" id="PTHR10502">
    <property type="entry name" value="ANNEXIN"/>
    <property type="match status" value="1"/>
</dbReference>
<name>A0A146K9G6_9EUKA</name>
<keyword evidence="3" id="KW-0041">Annexin</keyword>
<dbReference type="FunFam" id="1.10.220.10:FF:000005">
    <property type="entry name" value="Annexin"/>
    <property type="match status" value="1"/>
</dbReference>
<accession>A0A146K9G6</accession>
<dbReference type="GO" id="GO:0005544">
    <property type="term" value="F:calcium-dependent phospholipid binding"/>
    <property type="evidence" value="ECO:0007669"/>
    <property type="project" value="InterPro"/>
</dbReference>
<dbReference type="GO" id="GO:0005886">
    <property type="term" value="C:plasma membrane"/>
    <property type="evidence" value="ECO:0007669"/>
    <property type="project" value="TreeGrafter"/>
</dbReference>
<reference evidence="4" key="1">
    <citation type="submission" date="2015-07" db="EMBL/GenBank/DDBJ databases">
        <title>Adaptation to a free-living lifestyle via gene acquisitions in the diplomonad Trepomonas sp. PC1.</title>
        <authorList>
            <person name="Xu F."/>
            <person name="Jerlstrom-Hultqvist J."/>
            <person name="Kolisko M."/>
            <person name="Simpson A.G.B."/>
            <person name="Roger A.J."/>
            <person name="Svard S.G."/>
            <person name="Andersson J.O."/>
        </authorList>
    </citation>
    <scope>NUCLEOTIDE SEQUENCE</scope>
    <source>
        <strain evidence="4">PC1</strain>
    </source>
</reference>
<dbReference type="PROSITE" id="PS51897">
    <property type="entry name" value="ANNEXIN_2"/>
    <property type="match status" value="3"/>
</dbReference>
<dbReference type="PRINTS" id="PR00196">
    <property type="entry name" value="ANNEXIN"/>
</dbReference>
<keyword evidence="2" id="KW-0677">Repeat</keyword>
<dbReference type="GO" id="GO:0001786">
    <property type="term" value="F:phosphatidylserine binding"/>
    <property type="evidence" value="ECO:0007669"/>
    <property type="project" value="TreeGrafter"/>
</dbReference>
<dbReference type="InterPro" id="IPR037104">
    <property type="entry name" value="Annexin_sf"/>
</dbReference>
<evidence type="ECO:0000313" key="4">
    <source>
        <dbReference type="EMBL" id="JAP93227.1"/>
    </source>
</evidence>
<dbReference type="InterPro" id="IPR001464">
    <property type="entry name" value="Annexin"/>
</dbReference>
<organism evidence="4">
    <name type="scientific">Trepomonas sp. PC1</name>
    <dbReference type="NCBI Taxonomy" id="1076344"/>
    <lineage>
        <taxon>Eukaryota</taxon>
        <taxon>Metamonada</taxon>
        <taxon>Diplomonadida</taxon>
        <taxon>Hexamitidae</taxon>
        <taxon>Hexamitinae</taxon>
        <taxon>Trepomonas</taxon>
    </lineage>
</organism>
<dbReference type="GO" id="GO:0005737">
    <property type="term" value="C:cytoplasm"/>
    <property type="evidence" value="ECO:0007669"/>
    <property type="project" value="TreeGrafter"/>
</dbReference>
<dbReference type="GO" id="GO:0005509">
    <property type="term" value="F:calcium ion binding"/>
    <property type="evidence" value="ECO:0007669"/>
    <property type="project" value="InterPro"/>
</dbReference>